<reference evidence="2" key="1">
    <citation type="journal article" date="2015" name="Nature">
        <title>Complex archaea that bridge the gap between prokaryotes and eukaryotes.</title>
        <authorList>
            <person name="Spang A."/>
            <person name="Saw J.H."/>
            <person name="Jorgensen S.L."/>
            <person name="Zaremba-Niedzwiedzka K."/>
            <person name="Martijn J."/>
            <person name="Lind A.E."/>
            <person name="van Eijk R."/>
            <person name="Schleper C."/>
            <person name="Guy L."/>
            <person name="Ettema T.J."/>
        </authorList>
    </citation>
    <scope>NUCLEOTIDE SEQUENCE</scope>
</reference>
<dbReference type="Gene3D" id="3.30.2320.10">
    <property type="entry name" value="hypothetical protein PF0899 domain"/>
    <property type="match status" value="1"/>
</dbReference>
<evidence type="ECO:0000313" key="2">
    <source>
        <dbReference type="EMBL" id="KKL21759.1"/>
    </source>
</evidence>
<dbReference type="EMBL" id="LAZR01037609">
    <property type="protein sequence ID" value="KKL21759.1"/>
    <property type="molecule type" value="Genomic_DNA"/>
</dbReference>
<proteinExistence type="predicted"/>
<feature type="domain" description="Phage capsid-like C-terminal" evidence="1">
    <location>
        <begin position="2"/>
        <end position="87"/>
    </location>
</feature>
<comment type="caution">
    <text evidence="2">The sequence shown here is derived from an EMBL/GenBank/DDBJ whole genome shotgun (WGS) entry which is preliminary data.</text>
</comment>
<name>A0A0F9BIN5_9ZZZZ</name>
<protein>
    <recommendedName>
        <fullName evidence="1">Phage capsid-like C-terminal domain-containing protein</fullName>
    </recommendedName>
</protein>
<dbReference type="AlphaFoldDB" id="A0A0F9BIN5"/>
<feature type="non-terminal residue" evidence="2">
    <location>
        <position position="1"/>
    </location>
</feature>
<dbReference type="InterPro" id="IPR054612">
    <property type="entry name" value="Phage_capsid-like_C"/>
</dbReference>
<evidence type="ECO:0000259" key="1">
    <source>
        <dbReference type="Pfam" id="PF05065"/>
    </source>
</evidence>
<organism evidence="2">
    <name type="scientific">marine sediment metagenome</name>
    <dbReference type="NCBI Taxonomy" id="412755"/>
    <lineage>
        <taxon>unclassified sequences</taxon>
        <taxon>metagenomes</taxon>
        <taxon>ecological metagenomes</taxon>
    </lineage>
</organism>
<sequence length="89" mass="9953">IYIWGSPSETGTPRIWGWPIIENEALTENTGLVGSFMPLWIQLVERRGVIIEIGFVNDDFTKGKKTLRGSGRWALPVYRPAAFCTVTGI</sequence>
<dbReference type="Pfam" id="PF05065">
    <property type="entry name" value="Phage_capsid"/>
    <property type="match status" value="1"/>
</dbReference>
<gene>
    <name evidence="2" type="ORF">LCGC14_2442260</name>
</gene>
<dbReference type="SUPFAM" id="SSF56563">
    <property type="entry name" value="Major capsid protein gp5"/>
    <property type="match status" value="1"/>
</dbReference>
<accession>A0A0F9BIN5</accession>